<feature type="domain" description="Endonuclease/exonuclease/phosphatase" evidence="1">
    <location>
        <begin position="12"/>
        <end position="126"/>
    </location>
</feature>
<dbReference type="InterPro" id="IPR036691">
    <property type="entry name" value="Endo/exonu/phosph_ase_sf"/>
</dbReference>
<proteinExistence type="predicted"/>
<dbReference type="AlphaFoldDB" id="A0A1B6FCZ1"/>
<dbReference type="InterPro" id="IPR005135">
    <property type="entry name" value="Endo/exonuclease/phosphatase"/>
</dbReference>
<dbReference type="EMBL" id="GECZ01021683">
    <property type="protein sequence ID" value="JAS48086.1"/>
    <property type="molecule type" value="Transcribed_RNA"/>
</dbReference>
<dbReference type="PANTHER" id="PTHR33776:SF4">
    <property type="entry name" value="ENDONUCLEASE_EXONUCLEASE_PHOSPHATASE DOMAIN-CONTAINING PROTEIN"/>
    <property type="match status" value="1"/>
</dbReference>
<dbReference type="GO" id="GO:0003824">
    <property type="term" value="F:catalytic activity"/>
    <property type="evidence" value="ECO:0007669"/>
    <property type="project" value="InterPro"/>
</dbReference>
<name>A0A1B6FCZ1_9HEMI</name>
<dbReference type="Pfam" id="PF14529">
    <property type="entry name" value="Exo_endo_phos_2"/>
    <property type="match status" value="1"/>
</dbReference>
<reference evidence="2" key="1">
    <citation type="submission" date="2015-11" db="EMBL/GenBank/DDBJ databases">
        <title>De novo transcriptome assembly of four potential Pierce s Disease insect vectors from Arizona vineyards.</title>
        <authorList>
            <person name="Tassone E.E."/>
        </authorList>
    </citation>
    <scope>NUCLEOTIDE SEQUENCE</scope>
</reference>
<gene>
    <name evidence="2" type="ORF">g.46794</name>
</gene>
<feature type="non-terminal residue" evidence="2">
    <location>
        <position position="174"/>
    </location>
</feature>
<organism evidence="2">
    <name type="scientific">Cuerna arida</name>
    <dbReference type="NCBI Taxonomy" id="1464854"/>
    <lineage>
        <taxon>Eukaryota</taxon>
        <taxon>Metazoa</taxon>
        <taxon>Ecdysozoa</taxon>
        <taxon>Arthropoda</taxon>
        <taxon>Hexapoda</taxon>
        <taxon>Insecta</taxon>
        <taxon>Pterygota</taxon>
        <taxon>Neoptera</taxon>
        <taxon>Paraneoptera</taxon>
        <taxon>Hemiptera</taxon>
        <taxon>Auchenorrhyncha</taxon>
        <taxon>Membracoidea</taxon>
        <taxon>Cicadellidae</taxon>
        <taxon>Cicadellinae</taxon>
        <taxon>Proconiini</taxon>
        <taxon>Cuerna</taxon>
    </lineage>
</organism>
<evidence type="ECO:0000313" key="2">
    <source>
        <dbReference type="EMBL" id="JAS48086.1"/>
    </source>
</evidence>
<accession>A0A1B6FCZ1</accession>
<dbReference type="PANTHER" id="PTHR33776">
    <property type="entry name" value="ENDO/EXONUCLEASE/PHOSPHATASE DOMAIN-CONTAINING PROTEIN"/>
    <property type="match status" value="1"/>
</dbReference>
<dbReference type="SUPFAM" id="SSF56219">
    <property type="entry name" value="DNase I-like"/>
    <property type="match status" value="1"/>
</dbReference>
<feature type="non-terminal residue" evidence="2">
    <location>
        <position position="1"/>
    </location>
</feature>
<sequence>ILVTSNKLKFILLNVYRPPNKNNYSQFLELLDNTLCLLQNDFHDLGLPLILCGDLNIDNLAETWDKECFNDVLDTYNLNIAFKNVTRVDDKSSRPSQLDYFITDLDSTMYSVKILPPILSDHNPIVFKLYFNVTRNLVKKLEKRKINKSNMTLFKRLLSSQLWPVDGPNMDVNS</sequence>
<dbReference type="Gene3D" id="3.60.10.10">
    <property type="entry name" value="Endonuclease/exonuclease/phosphatase"/>
    <property type="match status" value="1"/>
</dbReference>
<evidence type="ECO:0000259" key="1">
    <source>
        <dbReference type="Pfam" id="PF14529"/>
    </source>
</evidence>
<protein>
    <recommendedName>
        <fullName evidence="1">Endonuclease/exonuclease/phosphatase domain-containing protein</fullName>
    </recommendedName>
</protein>